<dbReference type="PANTHER" id="PTHR46401:SF9">
    <property type="entry name" value="MANNOSYLTRANSFERASE A"/>
    <property type="match status" value="1"/>
</dbReference>
<reference evidence="2 3" key="1">
    <citation type="submission" date="2019-08" db="EMBL/GenBank/DDBJ databases">
        <authorList>
            <person name="Peeters C."/>
        </authorList>
    </citation>
    <scope>NUCLEOTIDE SEQUENCE [LARGE SCALE GENOMIC DNA]</scope>
    <source>
        <strain evidence="2 3">LMG 31118</strain>
    </source>
</reference>
<evidence type="ECO:0000313" key="3">
    <source>
        <dbReference type="Proteomes" id="UP000414136"/>
    </source>
</evidence>
<dbReference type="EMBL" id="CABPSQ010000012">
    <property type="protein sequence ID" value="VVE73490.1"/>
    <property type="molecule type" value="Genomic_DNA"/>
</dbReference>
<keyword evidence="2" id="KW-0808">Transferase</keyword>
<accession>A0A5E5AN33</accession>
<name>A0A5E5AN33_9BURK</name>
<dbReference type="GO" id="GO:0016757">
    <property type="term" value="F:glycosyltransferase activity"/>
    <property type="evidence" value="ECO:0007669"/>
    <property type="project" value="InterPro"/>
</dbReference>
<dbReference type="RefSeq" id="WP_150627232.1">
    <property type="nucleotide sequence ID" value="NZ_CABPSQ010000012.1"/>
</dbReference>
<dbReference type="AlphaFoldDB" id="A0A5E5AN33"/>
<keyword evidence="3" id="KW-1185">Reference proteome</keyword>
<proteinExistence type="predicted"/>
<feature type="domain" description="Glycosyl transferase family 1" evidence="1">
    <location>
        <begin position="206"/>
        <end position="328"/>
    </location>
</feature>
<evidence type="ECO:0000313" key="2">
    <source>
        <dbReference type="EMBL" id="VVE73490.1"/>
    </source>
</evidence>
<protein>
    <submittedName>
        <fullName evidence="2">Group 1 glycosyl transferase</fullName>
    </submittedName>
</protein>
<dbReference type="Gene3D" id="3.40.50.2000">
    <property type="entry name" value="Glycogen Phosphorylase B"/>
    <property type="match status" value="1"/>
</dbReference>
<evidence type="ECO:0000259" key="1">
    <source>
        <dbReference type="Pfam" id="PF00534"/>
    </source>
</evidence>
<dbReference type="Pfam" id="PF00534">
    <property type="entry name" value="Glycos_transf_1"/>
    <property type="match status" value="1"/>
</dbReference>
<dbReference type="Proteomes" id="UP000414136">
    <property type="component" value="Unassembled WGS sequence"/>
</dbReference>
<dbReference type="SUPFAM" id="SSF53756">
    <property type="entry name" value="UDP-Glycosyltransferase/glycogen phosphorylase"/>
    <property type="match status" value="1"/>
</dbReference>
<gene>
    <name evidence="2" type="ORF">PCA31118_04556</name>
</gene>
<dbReference type="OrthoDB" id="433681at2"/>
<dbReference type="PANTHER" id="PTHR46401">
    <property type="entry name" value="GLYCOSYLTRANSFERASE WBBK-RELATED"/>
    <property type="match status" value="1"/>
</dbReference>
<organism evidence="2 3">
    <name type="scientific">Pandoraea captiosa</name>
    <dbReference type="NCBI Taxonomy" id="2508302"/>
    <lineage>
        <taxon>Bacteria</taxon>
        <taxon>Pseudomonadati</taxon>
        <taxon>Pseudomonadota</taxon>
        <taxon>Betaproteobacteria</taxon>
        <taxon>Burkholderiales</taxon>
        <taxon>Burkholderiaceae</taxon>
        <taxon>Pandoraea</taxon>
    </lineage>
</organism>
<sequence>MSEYLLDTSRLVSRLLDNLLPTGVDRVSLAYVSRYGSRARALISHRGHAIDLTPRDSQTLFEMLLGGRRPVGVRTWLAASLARGVTARITGREAQRATLLHTSHTGMEHLHYYRRLRRRGVRSVMMIHDLIPITHAEYCRPHAKQQHRRRIHAALQYADGLVTNSADTLKALSSEAVLAGLPLPQHVVAPLAPGIVRSEAMSRPLASPYFVMVGTIEARKNHWLILQVWRRLVERFGSAAPRLVLIGRRGWESENAIDMLERSDALREHVIEIGDCDDRGLQQWLQHACALLFPSFVEGYGMPLVEALTLGVPVIASPLDVFREIAGDIPDYVDALDGPGWVARIESFSDAGASARANQLQRMAKFQTPTWDDHFSRVDALLAQLAVH</sequence>
<dbReference type="InterPro" id="IPR001296">
    <property type="entry name" value="Glyco_trans_1"/>
</dbReference>
<dbReference type="CDD" id="cd03809">
    <property type="entry name" value="GT4_MtfB-like"/>
    <property type="match status" value="1"/>
</dbReference>